<evidence type="ECO:0000256" key="5">
    <source>
        <dbReference type="ARBA" id="ARBA00023014"/>
    </source>
</evidence>
<reference evidence="10" key="1">
    <citation type="journal article" date="2020" name="mSystems">
        <title>Genome- and Community-Level Interaction Insights into Carbon Utilization and Element Cycling Functions of Hydrothermarchaeota in Hydrothermal Sediment.</title>
        <authorList>
            <person name="Zhou Z."/>
            <person name="Liu Y."/>
            <person name="Xu W."/>
            <person name="Pan J."/>
            <person name="Luo Z.H."/>
            <person name="Li M."/>
        </authorList>
    </citation>
    <scope>NUCLEOTIDE SEQUENCE [LARGE SCALE GENOMIC DNA]</scope>
    <source>
        <strain evidence="10">SpSt-1257</strain>
    </source>
</reference>
<dbReference type="GO" id="GO:0003861">
    <property type="term" value="F:3-isopropylmalate dehydratase activity"/>
    <property type="evidence" value="ECO:0007669"/>
    <property type="project" value="UniProtKB-UniRule"/>
</dbReference>
<dbReference type="PROSITE" id="PS00450">
    <property type="entry name" value="ACONITASE_1"/>
    <property type="match status" value="1"/>
</dbReference>
<keyword evidence="2 8" id="KW-0004">4Fe-4S</keyword>
<evidence type="ECO:0000256" key="1">
    <source>
        <dbReference type="ARBA" id="ARBA00022430"/>
    </source>
</evidence>
<dbReference type="EMBL" id="DSFC01000205">
    <property type="protein sequence ID" value="HEV09461.1"/>
    <property type="molecule type" value="Genomic_DNA"/>
</dbReference>
<dbReference type="PROSITE" id="PS01244">
    <property type="entry name" value="ACONITASE_2"/>
    <property type="match status" value="1"/>
</dbReference>
<dbReference type="PRINTS" id="PR00415">
    <property type="entry name" value="ACONITASE"/>
</dbReference>
<feature type="domain" description="Aconitase/3-isopropylmalate dehydratase large subunit alpha/beta/alpha" evidence="9">
    <location>
        <begin position="7"/>
        <end position="411"/>
    </location>
</feature>
<dbReference type="AlphaFoldDB" id="A0A831YCU7"/>
<gene>
    <name evidence="8 10" type="primary">leuC</name>
    <name evidence="10" type="ORF">ENO34_03580</name>
</gene>
<keyword evidence="5 8" id="KW-0411">Iron-sulfur</keyword>
<feature type="binding site" evidence="8">
    <location>
        <position position="363"/>
    </location>
    <ligand>
        <name>[4Fe-4S] cluster</name>
        <dbReference type="ChEBI" id="CHEBI:49883"/>
    </ligand>
</feature>
<comment type="similarity">
    <text evidence="8">Belongs to the aconitase/IPM isomerase family. LeuC type 2 subfamily.</text>
</comment>
<keyword evidence="3 8" id="KW-0479">Metal-binding</keyword>
<comment type="catalytic activity">
    <reaction evidence="8">
        <text>(2R,3S)-3-isopropylmalate = (2S)-2-isopropylmalate</text>
        <dbReference type="Rhea" id="RHEA:32287"/>
        <dbReference type="ChEBI" id="CHEBI:1178"/>
        <dbReference type="ChEBI" id="CHEBI:35121"/>
        <dbReference type="EC" id="4.2.1.33"/>
    </reaction>
</comment>
<name>A0A831YCU7_9AQUI</name>
<organism evidence="10">
    <name type="scientific">Sulfurihydrogenibium azorense</name>
    <dbReference type="NCBI Taxonomy" id="309806"/>
    <lineage>
        <taxon>Bacteria</taxon>
        <taxon>Pseudomonadati</taxon>
        <taxon>Aquificota</taxon>
        <taxon>Aquificia</taxon>
        <taxon>Aquificales</taxon>
        <taxon>Hydrogenothermaceae</taxon>
        <taxon>Sulfurihydrogenibium</taxon>
    </lineage>
</organism>
<dbReference type="InterPro" id="IPR011823">
    <property type="entry name" value="IsopropMal_deHydtase_lsu_bac"/>
</dbReference>
<dbReference type="NCBIfam" id="TIGR01343">
    <property type="entry name" value="hacA_fam"/>
    <property type="match status" value="1"/>
</dbReference>
<keyword evidence="7 8" id="KW-0100">Branched-chain amino acid biosynthesis</keyword>
<dbReference type="InterPro" id="IPR015931">
    <property type="entry name" value="Acnase/IPM_dHydase_lsu_aba_1/3"/>
</dbReference>
<dbReference type="InterPro" id="IPR001030">
    <property type="entry name" value="Acoase/IPM_deHydtase_lsu_aba"/>
</dbReference>
<evidence type="ECO:0000259" key="9">
    <source>
        <dbReference type="Pfam" id="PF00330"/>
    </source>
</evidence>
<accession>A0A831YCU7</accession>
<evidence type="ECO:0000256" key="4">
    <source>
        <dbReference type="ARBA" id="ARBA00023004"/>
    </source>
</evidence>
<dbReference type="PANTHER" id="PTHR43822">
    <property type="entry name" value="HOMOACONITASE, MITOCHONDRIAL-RELATED"/>
    <property type="match status" value="1"/>
</dbReference>
<dbReference type="InterPro" id="IPR036008">
    <property type="entry name" value="Aconitase_4Fe-4S_dom"/>
</dbReference>
<dbReference type="NCBIfam" id="TIGR02083">
    <property type="entry name" value="LEU2"/>
    <property type="match status" value="1"/>
</dbReference>
<evidence type="ECO:0000256" key="6">
    <source>
        <dbReference type="ARBA" id="ARBA00023239"/>
    </source>
</evidence>
<evidence type="ECO:0000256" key="2">
    <source>
        <dbReference type="ARBA" id="ARBA00022485"/>
    </source>
</evidence>
<comment type="caution">
    <text evidence="10">The sequence shown here is derived from an EMBL/GenBank/DDBJ whole genome shotgun (WGS) entry which is preliminary data.</text>
</comment>
<keyword evidence="1 8" id="KW-0432">Leucine biosynthesis</keyword>
<dbReference type="NCBIfam" id="TIGR02086">
    <property type="entry name" value="IPMI_arch"/>
    <property type="match status" value="1"/>
</dbReference>
<dbReference type="GO" id="GO:0046872">
    <property type="term" value="F:metal ion binding"/>
    <property type="evidence" value="ECO:0007669"/>
    <property type="project" value="UniProtKB-KW"/>
</dbReference>
<comment type="pathway">
    <text evidence="8">Amino-acid biosynthesis; L-leucine biosynthesis; L-leucine from 3-methyl-2-oxobutanoate: step 2/4.</text>
</comment>
<dbReference type="UniPathway" id="UPA00048">
    <property type="reaction ID" value="UER00071"/>
</dbReference>
<dbReference type="Gene3D" id="3.30.499.10">
    <property type="entry name" value="Aconitase, domain 3"/>
    <property type="match status" value="2"/>
</dbReference>
<keyword evidence="6 8" id="KW-0456">Lyase</keyword>
<evidence type="ECO:0000256" key="8">
    <source>
        <dbReference type="HAMAP-Rule" id="MF_01027"/>
    </source>
</evidence>
<dbReference type="CDD" id="cd01583">
    <property type="entry name" value="IPMI"/>
    <property type="match status" value="1"/>
</dbReference>
<dbReference type="Proteomes" id="UP000885621">
    <property type="component" value="Unassembled WGS sequence"/>
</dbReference>
<dbReference type="PANTHER" id="PTHR43822:SF16">
    <property type="entry name" value="3-ISOPROPYLMALATE DEHYDRATASE LARGE SUBUNIT 2"/>
    <property type="match status" value="1"/>
</dbReference>
<dbReference type="EC" id="4.2.1.33" evidence="8"/>
<dbReference type="GO" id="GO:0009098">
    <property type="term" value="P:L-leucine biosynthetic process"/>
    <property type="evidence" value="ECO:0007669"/>
    <property type="project" value="UniProtKB-UniRule"/>
</dbReference>
<dbReference type="SUPFAM" id="SSF53732">
    <property type="entry name" value="Aconitase iron-sulfur domain"/>
    <property type="match status" value="1"/>
</dbReference>
<dbReference type="InterPro" id="IPR018136">
    <property type="entry name" value="Aconitase_4Fe-4S_BS"/>
</dbReference>
<comment type="cofactor">
    <cofactor evidence="8">
        <name>[4Fe-4S] cluster</name>
        <dbReference type="ChEBI" id="CHEBI:49883"/>
    </cofactor>
    <text evidence="8">Binds 1 [4Fe-4S] cluster per subunit.</text>
</comment>
<comment type="subunit">
    <text evidence="8">Heterodimer of LeuC and LeuD.</text>
</comment>
<feature type="binding site" evidence="8">
    <location>
        <position position="360"/>
    </location>
    <ligand>
        <name>[4Fe-4S] cluster</name>
        <dbReference type="ChEBI" id="CHEBI:49883"/>
    </ligand>
</feature>
<feature type="binding site" evidence="8">
    <location>
        <position position="300"/>
    </location>
    <ligand>
        <name>[4Fe-4S] cluster</name>
        <dbReference type="ChEBI" id="CHEBI:49883"/>
    </ligand>
</feature>
<keyword evidence="4 8" id="KW-0408">Iron</keyword>
<dbReference type="InterPro" id="IPR011826">
    <property type="entry name" value="HAcnase/IPMdehydase_lsu_prok"/>
</dbReference>
<dbReference type="NCBIfam" id="NF001614">
    <property type="entry name" value="PRK00402.1"/>
    <property type="match status" value="1"/>
</dbReference>
<dbReference type="HAMAP" id="MF_01027">
    <property type="entry name" value="LeuC_type2"/>
    <property type="match status" value="1"/>
</dbReference>
<dbReference type="InterPro" id="IPR006251">
    <property type="entry name" value="Homoacnase/IPMdehydase_lsu"/>
</dbReference>
<dbReference type="GO" id="GO:0051539">
    <property type="term" value="F:4 iron, 4 sulfur cluster binding"/>
    <property type="evidence" value="ECO:0007669"/>
    <property type="project" value="UniProtKB-KW"/>
</dbReference>
<dbReference type="Pfam" id="PF00330">
    <property type="entry name" value="Aconitase"/>
    <property type="match status" value="1"/>
</dbReference>
<sequence length="431" mass="46756">MGMTITEKIIAAHAGKDYVEPGELVTVKVDLAIANDITAPLAIKQLEKYGIDKVHDPNKIALVMDHFFPPKDILSAQQIKISRDFAKKMGIKNYFEGQDSGVMHTLLPEKGFIVPGDLVIGADSHTCTYGGIGAFATGVGSTDIAYIWATGETWLKVPETMKFTFYGKPQRWVGGKDFVLTVIGKIGVDGALYKAMEYHGEAIKALDIDNRLTIANMAIEAGGKNAVIEADEKTIEWVRKRTNREFKIYKSDPDAKYCCEYEFDANKIEPVVACPNLPSNVKPVTEVVGTHIDQVFIGSCTNGRLSDLRIAAAILKGKKVHPEVRCIVIPASDQIYKQALREGLIEILAEAGCLISTSTCGPCLGGHMGILAEGEVCLSTSNRNFVGRMGHPKSQVYLSSPAVAAASAVLGRIAHPDEVAKYEDVETLITL</sequence>
<dbReference type="InterPro" id="IPR050067">
    <property type="entry name" value="IPM_dehydratase_rel_enz"/>
</dbReference>
<evidence type="ECO:0000256" key="7">
    <source>
        <dbReference type="ARBA" id="ARBA00023304"/>
    </source>
</evidence>
<evidence type="ECO:0000313" key="10">
    <source>
        <dbReference type="EMBL" id="HEV09461.1"/>
    </source>
</evidence>
<proteinExistence type="inferred from homology"/>
<evidence type="ECO:0000256" key="3">
    <source>
        <dbReference type="ARBA" id="ARBA00022723"/>
    </source>
</evidence>
<dbReference type="InterPro" id="IPR033941">
    <property type="entry name" value="IPMI_cat"/>
</dbReference>
<comment type="function">
    <text evidence="8">Catalyzes the isomerization between 2-isopropylmalate and 3-isopropylmalate, via the formation of 2-isopropylmaleate.</text>
</comment>
<protein>
    <recommendedName>
        <fullName evidence="8">3-isopropylmalate dehydratase large subunit</fullName>
        <ecNumber evidence="8">4.2.1.33</ecNumber>
    </recommendedName>
    <alternativeName>
        <fullName evidence="8">Alpha-IPM isomerase</fullName>
        <shortName evidence="8">IPMI</shortName>
    </alternativeName>
    <alternativeName>
        <fullName evidence="8">Isopropylmalate isomerase</fullName>
    </alternativeName>
</protein>
<keyword evidence="8" id="KW-0028">Amino-acid biosynthesis</keyword>